<dbReference type="EMBL" id="KK501140">
    <property type="protein sequence ID" value="KFP12915.1"/>
    <property type="molecule type" value="Genomic_DNA"/>
</dbReference>
<feature type="non-terminal residue" evidence="4">
    <location>
        <position position="110"/>
    </location>
</feature>
<reference evidence="4 5" key="1">
    <citation type="submission" date="2014-04" db="EMBL/GenBank/DDBJ databases">
        <title>Genome evolution of avian class.</title>
        <authorList>
            <person name="Zhang G."/>
            <person name="Li C."/>
        </authorList>
    </citation>
    <scope>NUCLEOTIDE SEQUENCE [LARGE SCALE GENOMIC DNA]</scope>
    <source>
        <strain evidence="4">BGI_Z169</strain>
    </source>
</reference>
<dbReference type="Gene3D" id="3.30.428.10">
    <property type="entry name" value="HIT-like"/>
    <property type="match status" value="1"/>
</dbReference>
<dbReference type="InterPro" id="IPR036265">
    <property type="entry name" value="HIT-like_sf"/>
</dbReference>
<proteinExistence type="inferred from homology"/>
<dbReference type="AlphaFoldDB" id="A0A091IZP8"/>
<evidence type="ECO:0000313" key="4">
    <source>
        <dbReference type="EMBL" id="KFP12915.1"/>
    </source>
</evidence>
<gene>
    <name evidence="4" type="ORF">Z169_07153</name>
</gene>
<keyword evidence="5" id="KW-1185">Reference proteome</keyword>
<evidence type="ECO:0000313" key="5">
    <source>
        <dbReference type="Proteomes" id="UP000053119"/>
    </source>
</evidence>
<name>A0A091IZP8_EGRGA</name>
<dbReference type="Pfam" id="PF01230">
    <property type="entry name" value="HIT"/>
    <property type="match status" value="1"/>
</dbReference>
<dbReference type="InterPro" id="IPR011146">
    <property type="entry name" value="HIT-like"/>
</dbReference>
<dbReference type="PANTHER" id="PTHR23089">
    <property type="entry name" value="HISTIDINE TRIAD HIT PROTEIN"/>
    <property type="match status" value="1"/>
</dbReference>
<organism evidence="4 5">
    <name type="scientific">Egretta garzetta</name>
    <name type="common">Little egret</name>
    <dbReference type="NCBI Taxonomy" id="188379"/>
    <lineage>
        <taxon>Eukaryota</taxon>
        <taxon>Metazoa</taxon>
        <taxon>Chordata</taxon>
        <taxon>Craniata</taxon>
        <taxon>Vertebrata</taxon>
        <taxon>Euteleostomi</taxon>
        <taxon>Archelosauria</taxon>
        <taxon>Archosauria</taxon>
        <taxon>Dinosauria</taxon>
        <taxon>Saurischia</taxon>
        <taxon>Theropoda</taxon>
        <taxon>Coelurosauria</taxon>
        <taxon>Aves</taxon>
        <taxon>Neognathae</taxon>
        <taxon>Neoaves</taxon>
        <taxon>Aequornithes</taxon>
        <taxon>Pelecaniformes</taxon>
        <taxon>Ardeidae</taxon>
        <taxon>Egretta</taxon>
    </lineage>
</organism>
<dbReference type="SUPFAM" id="SSF54197">
    <property type="entry name" value="HIT-like"/>
    <property type="match status" value="1"/>
</dbReference>
<sequence>RAARPSGAAAVFGKVIGEDEECLAFRDLSPQAPTLFLVTPKEPVIGLSEAEDCGESLPGHLMVVGKKRAAHLGLTDGFRTVVGEGPEGGRSVCHVRLHLLGGRRLGWPPG</sequence>
<dbReference type="GO" id="GO:0003824">
    <property type="term" value="F:catalytic activity"/>
    <property type="evidence" value="ECO:0007669"/>
    <property type="project" value="InterPro"/>
</dbReference>
<dbReference type="Proteomes" id="UP000053119">
    <property type="component" value="Unassembled WGS sequence"/>
</dbReference>
<protein>
    <submittedName>
        <fullName evidence="4">Histidine triad nucleotide-binding protein 1</fullName>
    </submittedName>
</protein>
<evidence type="ECO:0000256" key="1">
    <source>
        <dbReference type="ARBA" id="ARBA00024472"/>
    </source>
</evidence>
<dbReference type="STRING" id="188379.A0A091IZP8"/>
<accession>A0A091IZP8</accession>
<feature type="domain" description="HIT" evidence="3">
    <location>
        <begin position="14"/>
        <end position="104"/>
    </location>
</feature>
<dbReference type="PRINTS" id="PR00332">
    <property type="entry name" value="HISTRIAD"/>
</dbReference>
<comment type="similarity">
    <text evidence="2">Belongs to the HINT family.</text>
</comment>
<evidence type="ECO:0000256" key="2">
    <source>
        <dbReference type="ARBA" id="ARBA00025764"/>
    </source>
</evidence>
<feature type="non-terminal residue" evidence="4">
    <location>
        <position position="1"/>
    </location>
</feature>
<dbReference type="InterPro" id="IPR001310">
    <property type="entry name" value="Histidine_triad_HIT"/>
</dbReference>
<comment type="catalytic activity">
    <reaction evidence="1">
        <text>adenosine 5'-phosphoramidate + H2O = NH4(+) + AMP</text>
        <dbReference type="Rhea" id="RHEA:67916"/>
        <dbReference type="ChEBI" id="CHEBI:15377"/>
        <dbReference type="ChEBI" id="CHEBI:28938"/>
        <dbReference type="ChEBI" id="CHEBI:57890"/>
        <dbReference type="ChEBI" id="CHEBI:456215"/>
    </reaction>
</comment>
<evidence type="ECO:0000259" key="3">
    <source>
        <dbReference type="Pfam" id="PF01230"/>
    </source>
</evidence>